<reference evidence="2" key="1">
    <citation type="submission" date="2023-03" db="EMBL/GenBank/DDBJ databases">
        <title>Actinorhabdospora filicis NBRC 111898.</title>
        <authorList>
            <person name="Ichikawa N."/>
            <person name="Sato H."/>
            <person name="Tonouchi N."/>
        </authorList>
    </citation>
    <scope>NUCLEOTIDE SEQUENCE</scope>
    <source>
        <strain evidence="2">NBRC 111898</strain>
    </source>
</reference>
<evidence type="ECO:0000313" key="3">
    <source>
        <dbReference type="Proteomes" id="UP001165079"/>
    </source>
</evidence>
<dbReference type="PANTHER" id="PTHR47129:SF1">
    <property type="entry name" value="NMRA-LIKE DOMAIN-CONTAINING PROTEIN"/>
    <property type="match status" value="1"/>
</dbReference>
<dbReference type="PANTHER" id="PTHR47129">
    <property type="entry name" value="QUINONE OXIDOREDUCTASE 2"/>
    <property type="match status" value="1"/>
</dbReference>
<keyword evidence="3" id="KW-1185">Reference proteome</keyword>
<evidence type="ECO:0000313" key="2">
    <source>
        <dbReference type="EMBL" id="GLZ79277.1"/>
    </source>
</evidence>
<gene>
    <name evidence="2" type="ORF">Afil01_40840</name>
</gene>
<dbReference type="Gene3D" id="3.40.50.720">
    <property type="entry name" value="NAD(P)-binding Rossmann-like Domain"/>
    <property type="match status" value="1"/>
</dbReference>
<name>A0A9W6SP23_9ACTN</name>
<dbReference type="Proteomes" id="UP001165079">
    <property type="component" value="Unassembled WGS sequence"/>
</dbReference>
<sequence>MKIMVTGATGRLGSLIAARLLDAGVDPGELVLGVRDPAKLSWTHGGEVRHADYDRPETLDTAFTGVGKLLLMSANGTHTERAGQHARAIDAAARAGVAHIVYTGILSTAPEIIGRPAWDTEIALAASGVPTTVLRHALYTQNYATDLPEALADGELLTATGDGRLASADRRDLARAAAAVLTGTGHEGRAYELTGPRAWSLDEMCATAASTAGRPLTHRSVSVPELRRVFADLGVPPHGIDVISGIQAGIRDGLFSTVTPDLENLLGGPATPMEETVRDALAV</sequence>
<dbReference type="AlphaFoldDB" id="A0A9W6SP23"/>
<dbReference type="InterPro" id="IPR052718">
    <property type="entry name" value="NmrA-type_oxidoreductase"/>
</dbReference>
<dbReference type="Gene3D" id="3.90.25.10">
    <property type="entry name" value="UDP-galactose 4-epimerase, domain 1"/>
    <property type="match status" value="1"/>
</dbReference>
<dbReference type="InterPro" id="IPR036291">
    <property type="entry name" value="NAD(P)-bd_dom_sf"/>
</dbReference>
<protein>
    <submittedName>
        <fullName evidence="2">NAD(P)-dependent oxidoreductase</fullName>
    </submittedName>
</protein>
<dbReference type="Pfam" id="PF13460">
    <property type="entry name" value="NAD_binding_10"/>
    <property type="match status" value="1"/>
</dbReference>
<accession>A0A9W6SP23</accession>
<comment type="caution">
    <text evidence="2">The sequence shown here is derived from an EMBL/GenBank/DDBJ whole genome shotgun (WGS) entry which is preliminary data.</text>
</comment>
<feature type="domain" description="NAD(P)-binding" evidence="1">
    <location>
        <begin position="7"/>
        <end position="182"/>
    </location>
</feature>
<organism evidence="2 3">
    <name type="scientific">Actinorhabdospora filicis</name>
    <dbReference type="NCBI Taxonomy" id="1785913"/>
    <lineage>
        <taxon>Bacteria</taxon>
        <taxon>Bacillati</taxon>
        <taxon>Actinomycetota</taxon>
        <taxon>Actinomycetes</taxon>
        <taxon>Micromonosporales</taxon>
        <taxon>Micromonosporaceae</taxon>
        <taxon>Actinorhabdospora</taxon>
    </lineage>
</organism>
<dbReference type="RefSeq" id="WP_285664398.1">
    <property type="nucleotide sequence ID" value="NZ_BSTX01000002.1"/>
</dbReference>
<dbReference type="InterPro" id="IPR016040">
    <property type="entry name" value="NAD(P)-bd_dom"/>
</dbReference>
<evidence type="ECO:0000259" key="1">
    <source>
        <dbReference type="Pfam" id="PF13460"/>
    </source>
</evidence>
<dbReference type="EMBL" id="BSTX01000002">
    <property type="protein sequence ID" value="GLZ79277.1"/>
    <property type="molecule type" value="Genomic_DNA"/>
</dbReference>
<proteinExistence type="predicted"/>
<dbReference type="SUPFAM" id="SSF51735">
    <property type="entry name" value="NAD(P)-binding Rossmann-fold domains"/>
    <property type="match status" value="1"/>
</dbReference>